<dbReference type="Proteomes" id="UP000011613">
    <property type="component" value="Unassembled WGS sequence"/>
</dbReference>
<feature type="region of interest" description="Disordered" evidence="1">
    <location>
        <begin position="1"/>
        <end position="21"/>
    </location>
</feature>
<name>L9XLN9_NATGS</name>
<reference evidence="2 3" key="1">
    <citation type="journal article" date="2014" name="PLoS Genet.">
        <title>Phylogenetically driven sequencing of extremely halophilic archaea reveals strategies for static and dynamic osmo-response.</title>
        <authorList>
            <person name="Becker E.A."/>
            <person name="Seitzer P.M."/>
            <person name="Tritt A."/>
            <person name="Larsen D."/>
            <person name="Krusor M."/>
            <person name="Yao A.I."/>
            <person name="Wu D."/>
            <person name="Madern D."/>
            <person name="Eisen J.A."/>
            <person name="Darling A.E."/>
            <person name="Facciotti M.T."/>
        </authorList>
    </citation>
    <scope>NUCLEOTIDE SEQUENCE [LARGE SCALE GENOMIC DNA]</scope>
    <source>
        <strain evidence="2 3">SP2</strain>
    </source>
</reference>
<sequence>MAAPRLQSEQAQLSPVHAKAAVRRRSSDNRALCWHVLDDGVGIRLERPASAFRSGCPTCFRPPARLIDRLHPIATHKSSDRHKCGADVASIAAKPLSESVPELARDGTAVS</sequence>
<organism evidence="2 3">
    <name type="scientific">Natronobacterium gregoryi (strain ATCC 43098 / DSM 3393 / CCM 3738 / CIP 104747 / IAM 13177 / JCM 8860 / NBRC 102187 / NCIMB 2189 / SP2)</name>
    <dbReference type="NCBI Taxonomy" id="797304"/>
    <lineage>
        <taxon>Archaea</taxon>
        <taxon>Methanobacteriati</taxon>
        <taxon>Methanobacteriota</taxon>
        <taxon>Stenosarchaea group</taxon>
        <taxon>Halobacteria</taxon>
        <taxon>Halobacteriales</taxon>
        <taxon>Natrialbaceae</taxon>
        <taxon>Natronobacterium</taxon>
    </lineage>
</organism>
<accession>L9XLN9</accession>
<proteinExistence type="predicted"/>
<evidence type="ECO:0000313" key="3">
    <source>
        <dbReference type="Proteomes" id="UP000011613"/>
    </source>
</evidence>
<dbReference type="EMBL" id="AOIC01000128">
    <property type="protein sequence ID" value="ELY62321.1"/>
    <property type="molecule type" value="Genomic_DNA"/>
</dbReference>
<gene>
    <name evidence="2" type="ORF">C490_18228</name>
</gene>
<evidence type="ECO:0000256" key="1">
    <source>
        <dbReference type="SAM" id="MobiDB-lite"/>
    </source>
</evidence>
<dbReference type="AlphaFoldDB" id="L9XLN9"/>
<protein>
    <submittedName>
        <fullName evidence="2">Uncharacterized protein</fullName>
    </submittedName>
</protein>
<evidence type="ECO:0000313" key="2">
    <source>
        <dbReference type="EMBL" id="ELY62321.1"/>
    </source>
</evidence>
<comment type="caution">
    <text evidence="2">The sequence shown here is derived from an EMBL/GenBank/DDBJ whole genome shotgun (WGS) entry which is preliminary data.</text>
</comment>